<feature type="transmembrane region" description="Helical" evidence="1">
    <location>
        <begin position="45"/>
        <end position="66"/>
    </location>
</feature>
<sequence length="71" mass="7872">MKNNDIIQVLKYFSLLTFVGLQISICALIGYYIGFFLQSLTNNLILLIIPIVGGVIAGFSSVYVTIMKILK</sequence>
<gene>
    <name evidence="2" type="ORF">PRVXT_002840</name>
</gene>
<evidence type="ECO:0000256" key="1">
    <source>
        <dbReference type="SAM" id="Phobius"/>
    </source>
</evidence>
<dbReference type="AlphaFoldDB" id="A0AAU7VLH0"/>
<protein>
    <recommendedName>
        <fullName evidence="3">AtpZ/AtpI family protein</fullName>
    </recommendedName>
</protein>
<feature type="transmembrane region" description="Helical" evidence="1">
    <location>
        <begin position="12"/>
        <end position="33"/>
    </location>
</feature>
<reference evidence="2" key="1">
    <citation type="journal article" date="2013" name="Extremophiles">
        <title>Proteinivorax tanatarense gen. nov., sp. nov., an anaerobic, haloalkaliphilic, proteolytic bacterium isolated from a decaying algal bloom, and proposal of Proteinivoraceae fam. nov.</title>
        <authorList>
            <person name="Kevbrin V."/>
            <person name="Boltyanskaya Y."/>
            <person name="Zhilina T."/>
            <person name="Kolganova T."/>
            <person name="Lavrentjeva E."/>
            <person name="Kuznetsov B."/>
        </authorList>
    </citation>
    <scope>NUCLEOTIDE SEQUENCE</scope>
    <source>
        <strain evidence="2">Z-910T</strain>
    </source>
</reference>
<keyword evidence="1" id="KW-0472">Membrane</keyword>
<keyword evidence="1" id="KW-0812">Transmembrane</keyword>
<name>A0AAU7VLH0_9FIRM</name>
<accession>A0AAU7VLH0</accession>
<evidence type="ECO:0008006" key="3">
    <source>
        <dbReference type="Google" id="ProtNLM"/>
    </source>
</evidence>
<keyword evidence="1" id="KW-1133">Transmembrane helix</keyword>
<reference evidence="2" key="2">
    <citation type="submission" date="2024-06" db="EMBL/GenBank/DDBJ databases">
        <authorList>
            <person name="Petrova K.O."/>
            <person name="Toshchakov S.V."/>
            <person name="Boltjanskaja Y.V."/>
            <person name="Kevbrin V."/>
        </authorList>
    </citation>
    <scope>NUCLEOTIDE SEQUENCE</scope>
    <source>
        <strain evidence="2">Z-910T</strain>
    </source>
</reference>
<proteinExistence type="predicted"/>
<organism evidence="2">
    <name type="scientific">Proteinivorax tanatarense</name>
    <dbReference type="NCBI Taxonomy" id="1260629"/>
    <lineage>
        <taxon>Bacteria</taxon>
        <taxon>Bacillati</taxon>
        <taxon>Bacillota</taxon>
        <taxon>Clostridia</taxon>
        <taxon>Eubacteriales</taxon>
        <taxon>Proteinivoracaceae</taxon>
        <taxon>Proteinivorax</taxon>
    </lineage>
</organism>
<evidence type="ECO:0000313" key="2">
    <source>
        <dbReference type="EMBL" id="XBX74781.1"/>
    </source>
</evidence>
<dbReference type="RefSeq" id="WP_350343530.1">
    <property type="nucleotide sequence ID" value="NZ_CP158367.1"/>
</dbReference>
<dbReference type="EMBL" id="CP158367">
    <property type="protein sequence ID" value="XBX74781.1"/>
    <property type="molecule type" value="Genomic_DNA"/>
</dbReference>